<accession>A0A559K017</accession>
<dbReference type="EMBL" id="VNJI01000058">
    <property type="protein sequence ID" value="TVY05484.1"/>
    <property type="molecule type" value="Genomic_DNA"/>
</dbReference>
<dbReference type="Proteomes" id="UP000317036">
    <property type="component" value="Unassembled WGS sequence"/>
</dbReference>
<organism evidence="2 3">
    <name type="scientific">Paenibacillus cremeus</name>
    <dbReference type="NCBI Taxonomy" id="2163881"/>
    <lineage>
        <taxon>Bacteria</taxon>
        <taxon>Bacillati</taxon>
        <taxon>Bacillota</taxon>
        <taxon>Bacilli</taxon>
        <taxon>Bacillales</taxon>
        <taxon>Paenibacillaceae</taxon>
        <taxon>Paenibacillus</taxon>
    </lineage>
</organism>
<sequence length="215" mass="24482">MKTVYAIVGDYYHVSENVRESLNQALKPMVDGGQYQLEYISEENLTQRLQSKPAAVVLFKEDRLNPKDEKIRHWLTEEISEAICRFVEEGGGFLTWHSGLASYPPDSAFIKMLRGYFEYHPTKHQMVSYSGVLPTDPSREVAFEILDEHYFVFCDEANTNIFLKSDSVDGHSIGGWYHSYGQGKICCLTPAHNKEGLLHEGTLELLRSSVQYCCG</sequence>
<dbReference type="SUPFAM" id="SSF52317">
    <property type="entry name" value="Class I glutamine amidotransferase-like"/>
    <property type="match status" value="1"/>
</dbReference>
<dbReference type="AlphaFoldDB" id="A0A559K017"/>
<comment type="caution">
    <text evidence="2">The sequence shown here is derived from an EMBL/GenBank/DDBJ whole genome shotgun (WGS) entry which is preliminary data.</text>
</comment>
<evidence type="ECO:0000313" key="3">
    <source>
        <dbReference type="Proteomes" id="UP000317036"/>
    </source>
</evidence>
<proteinExistence type="predicted"/>
<evidence type="ECO:0000259" key="1">
    <source>
        <dbReference type="Pfam" id="PF06283"/>
    </source>
</evidence>
<feature type="domain" description="ThuA-like" evidence="1">
    <location>
        <begin position="24"/>
        <end position="212"/>
    </location>
</feature>
<dbReference type="OrthoDB" id="9812305at2"/>
<gene>
    <name evidence="2" type="ORF">FPZ49_30140</name>
</gene>
<dbReference type="InterPro" id="IPR029010">
    <property type="entry name" value="ThuA-like"/>
</dbReference>
<keyword evidence="3" id="KW-1185">Reference proteome</keyword>
<dbReference type="Gene3D" id="3.40.50.880">
    <property type="match status" value="1"/>
</dbReference>
<evidence type="ECO:0000313" key="2">
    <source>
        <dbReference type="EMBL" id="TVY05484.1"/>
    </source>
</evidence>
<dbReference type="InterPro" id="IPR029062">
    <property type="entry name" value="Class_I_gatase-like"/>
</dbReference>
<reference evidence="2 3" key="1">
    <citation type="submission" date="2019-07" db="EMBL/GenBank/DDBJ databases">
        <authorList>
            <person name="Kim J."/>
        </authorList>
    </citation>
    <scope>NUCLEOTIDE SEQUENCE [LARGE SCALE GENOMIC DNA]</scope>
    <source>
        <strain evidence="2 3">JC52</strain>
    </source>
</reference>
<protein>
    <submittedName>
        <fullName evidence="2">ThuA domain-containing protein</fullName>
    </submittedName>
</protein>
<dbReference type="Pfam" id="PF06283">
    <property type="entry name" value="ThuA"/>
    <property type="match status" value="1"/>
</dbReference>
<name>A0A559K017_9BACL</name>